<dbReference type="SUPFAM" id="SSF51905">
    <property type="entry name" value="FAD/NAD(P)-binding domain"/>
    <property type="match status" value="1"/>
</dbReference>
<dbReference type="InterPro" id="IPR036188">
    <property type="entry name" value="FAD/NAD-bd_sf"/>
</dbReference>
<evidence type="ECO:0000313" key="3">
    <source>
        <dbReference type="Proteomes" id="UP000298860"/>
    </source>
</evidence>
<accession>A0A4D4JDA5</accession>
<protein>
    <recommendedName>
        <fullName evidence="1">FAD-binding domain-containing protein</fullName>
    </recommendedName>
</protein>
<evidence type="ECO:0000313" key="2">
    <source>
        <dbReference type="EMBL" id="GDY32638.1"/>
    </source>
</evidence>
<keyword evidence="3" id="KW-1185">Reference proteome</keyword>
<name>A0A4D4JDA5_9PSEU</name>
<dbReference type="Pfam" id="PF01494">
    <property type="entry name" value="FAD_binding_3"/>
    <property type="match status" value="1"/>
</dbReference>
<reference evidence="3" key="1">
    <citation type="submission" date="2019-04" db="EMBL/GenBank/DDBJ databases">
        <title>Draft genome sequence of Pseudonocardiaceae bacterium SL3-2-4.</title>
        <authorList>
            <person name="Ningsih F."/>
            <person name="Yokota A."/>
            <person name="Sakai Y."/>
            <person name="Nanatani K."/>
            <person name="Yabe S."/>
            <person name="Oetari A."/>
            <person name="Sjamsuridzal W."/>
        </authorList>
    </citation>
    <scope>NUCLEOTIDE SEQUENCE [LARGE SCALE GENOMIC DNA]</scope>
    <source>
        <strain evidence="3">SL3-2-4</strain>
    </source>
</reference>
<dbReference type="InterPro" id="IPR002938">
    <property type="entry name" value="FAD-bd"/>
</dbReference>
<dbReference type="Gene3D" id="3.50.50.60">
    <property type="entry name" value="FAD/NAD(P)-binding domain"/>
    <property type="match status" value="1"/>
</dbReference>
<dbReference type="EMBL" id="BJFL01000027">
    <property type="protein sequence ID" value="GDY32638.1"/>
    <property type="molecule type" value="Genomic_DNA"/>
</dbReference>
<organism evidence="2 3">
    <name type="scientific">Gandjariella thermophila</name>
    <dbReference type="NCBI Taxonomy" id="1931992"/>
    <lineage>
        <taxon>Bacteria</taxon>
        <taxon>Bacillati</taxon>
        <taxon>Actinomycetota</taxon>
        <taxon>Actinomycetes</taxon>
        <taxon>Pseudonocardiales</taxon>
        <taxon>Pseudonocardiaceae</taxon>
        <taxon>Gandjariella</taxon>
    </lineage>
</organism>
<evidence type="ECO:0000259" key="1">
    <source>
        <dbReference type="Pfam" id="PF01494"/>
    </source>
</evidence>
<proteinExistence type="predicted"/>
<comment type="caution">
    <text evidence="2">The sequence shown here is derived from an EMBL/GenBank/DDBJ whole genome shotgun (WGS) entry which is preliminary data.</text>
</comment>
<dbReference type="Proteomes" id="UP000298860">
    <property type="component" value="Unassembled WGS sequence"/>
</dbReference>
<sequence length="100" mass="10802">MVLRQYPGRAAEFSAEARGCGNQRFTKYLFLSTYGEGRRRTGGGTRGAAGRNSISPNGDFFVVDVIVVGGGPTGLMLASELRLHGVHVLVLEKEAEPTRY</sequence>
<dbReference type="GO" id="GO:0071949">
    <property type="term" value="F:FAD binding"/>
    <property type="evidence" value="ECO:0007669"/>
    <property type="project" value="InterPro"/>
</dbReference>
<feature type="domain" description="FAD-binding" evidence="1">
    <location>
        <begin position="63"/>
        <end position="99"/>
    </location>
</feature>
<gene>
    <name evidence="2" type="ORF">GTS_42710</name>
</gene>
<dbReference type="AlphaFoldDB" id="A0A4D4JDA5"/>